<sequence length="136" mass="15701">MVFSSLVFLFVFLPLIIFLYYISKDKYKNYLILVASLFFYAWGEPIYIVIMLVSIAVNFILGKKVCKENIGSNRNIWLAMSIVFNISMLGVFKYTGFFIENINRILKNNITDPGIALPLGISFFYISGNELCYRCI</sequence>
<organism evidence="2 3">
    <name type="scientific">Paraclostridium sordellii</name>
    <name type="common">Clostridium sordellii</name>
    <dbReference type="NCBI Taxonomy" id="1505"/>
    <lineage>
        <taxon>Bacteria</taxon>
        <taxon>Bacillati</taxon>
        <taxon>Bacillota</taxon>
        <taxon>Clostridia</taxon>
        <taxon>Peptostreptococcales</taxon>
        <taxon>Peptostreptococcaceae</taxon>
        <taxon>Paraclostridium</taxon>
    </lineage>
</organism>
<name>A0A0C7R3G1_PARSO</name>
<keyword evidence="1" id="KW-0812">Transmembrane</keyword>
<feature type="transmembrane region" description="Helical" evidence="1">
    <location>
        <begin position="6"/>
        <end position="23"/>
    </location>
</feature>
<keyword evidence="1" id="KW-1133">Transmembrane helix</keyword>
<keyword evidence="1" id="KW-0472">Membrane</keyword>
<accession>A0A0C7R3G1</accession>
<dbReference type="EMBL" id="CEKZ01000003">
    <property type="protein sequence ID" value="CEQ03355.1"/>
    <property type="molecule type" value="Genomic_DNA"/>
</dbReference>
<evidence type="ECO:0000313" key="2">
    <source>
        <dbReference type="EMBL" id="CEQ03355.1"/>
    </source>
</evidence>
<dbReference type="AlphaFoldDB" id="A0A0C7R3G1"/>
<evidence type="ECO:0000313" key="3">
    <source>
        <dbReference type="Proteomes" id="UP000049127"/>
    </source>
</evidence>
<dbReference type="Proteomes" id="UP000049127">
    <property type="component" value="Unassembled WGS sequence"/>
</dbReference>
<reference evidence="2 3" key="1">
    <citation type="submission" date="2015-01" db="EMBL/GenBank/DDBJ databases">
        <authorList>
            <person name="Aslett A.Martin."/>
            <person name="De Silva Nishadi"/>
        </authorList>
    </citation>
    <scope>NUCLEOTIDE SEQUENCE [LARGE SCALE GENOMIC DNA]</scope>
    <source>
        <strain evidence="2 3">R28058</strain>
    </source>
</reference>
<feature type="transmembrane region" description="Helical" evidence="1">
    <location>
        <begin position="76"/>
        <end position="99"/>
    </location>
</feature>
<dbReference type="RefSeq" id="WP_314738553.1">
    <property type="nucleotide sequence ID" value="NZ_CEKZ01000003.1"/>
</dbReference>
<evidence type="ECO:0000256" key="1">
    <source>
        <dbReference type="SAM" id="Phobius"/>
    </source>
</evidence>
<protein>
    <submittedName>
        <fullName evidence="2">Alginate O-acetylation protein</fullName>
    </submittedName>
</protein>
<feature type="transmembrane region" description="Helical" evidence="1">
    <location>
        <begin position="30"/>
        <end position="56"/>
    </location>
</feature>
<gene>
    <name evidence="2" type="primary">algI_1</name>
    <name evidence="2" type="ORF">R28058_10881</name>
</gene>
<proteinExistence type="predicted"/>